<evidence type="ECO:0000313" key="2">
    <source>
        <dbReference type="Proteomes" id="UP000033400"/>
    </source>
</evidence>
<name>A0A0F4VGX4_PSEFL</name>
<dbReference type="GO" id="GO:0003677">
    <property type="term" value="F:DNA binding"/>
    <property type="evidence" value="ECO:0007669"/>
    <property type="project" value="InterPro"/>
</dbReference>
<evidence type="ECO:0000313" key="1">
    <source>
        <dbReference type="EMBL" id="KJZ67277.1"/>
    </source>
</evidence>
<dbReference type="Proteomes" id="UP000033400">
    <property type="component" value="Unassembled WGS sequence"/>
</dbReference>
<dbReference type="GO" id="GO:0009307">
    <property type="term" value="P:DNA restriction-modification system"/>
    <property type="evidence" value="ECO:0007669"/>
    <property type="project" value="InterPro"/>
</dbReference>
<sequence>MKTDLCFPLPELQVSFASKLKEFRELWLQNALLETVSGLQISGIDVELSKFVADSDLTKLAAKGLRGELVFAVPAVLRANPRLIGYYRLLLGYSQKEFYGTGFGIASLKAMETTGKINAKAQVSIEELCSALCGAASHLVNGLGVSDLNIDLLDDLTLLTVGPQMRGGGNNKLGQKGIVDVFSIIEEILRHAIVNSTREAIEIKNGGGRDVWVEFAADPDIVIREVMADKTSRKILAIEVKSGTDISNIHNRIGEAEKSHQKAKKEGYRECWTVVNVSKLDIAKAKTESPTTNTFYSLKDLASKKGPAYEEFKQNIIAMVGISSS</sequence>
<dbReference type="EMBL" id="LACH01000003">
    <property type="protein sequence ID" value="KJZ67277.1"/>
    <property type="molecule type" value="Genomic_DNA"/>
</dbReference>
<organism evidence="1 2">
    <name type="scientific">Pseudomonas fluorescens</name>
    <dbReference type="NCBI Taxonomy" id="294"/>
    <lineage>
        <taxon>Bacteria</taxon>
        <taxon>Pseudomonadati</taxon>
        <taxon>Pseudomonadota</taxon>
        <taxon>Gammaproteobacteria</taxon>
        <taxon>Pseudomonadales</taxon>
        <taxon>Pseudomonadaceae</taxon>
        <taxon>Pseudomonas</taxon>
    </lineage>
</organism>
<dbReference type="InterPro" id="IPR019071">
    <property type="entry name" value="Restrct_endonuc_II_XcyI"/>
</dbReference>
<dbReference type="GO" id="GO:0000287">
    <property type="term" value="F:magnesium ion binding"/>
    <property type="evidence" value="ECO:0007669"/>
    <property type="project" value="InterPro"/>
</dbReference>
<keyword evidence="1" id="KW-0540">Nuclease</keyword>
<proteinExistence type="predicted"/>
<protein>
    <submittedName>
        <fullName evidence="1">Restriction endonuclease Cfr9I</fullName>
    </submittedName>
</protein>
<comment type="caution">
    <text evidence="1">The sequence shown here is derived from an EMBL/GenBank/DDBJ whole genome shotgun (WGS) entry which is preliminary data.</text>
</comment>
<reference evidence="1 2" key="1">
    <citation type="submission" date="2015-03" db="EMBL/GenBank/DDBJ databases">
        <title>Comparative genomics of Pseudomonas insights into diversity of traits involved in vanlence and defense.</title>
        <authorList>
            <person name="Qin Y."/>
        </authorList>
    </citation>
    <scope>NUCLEOTIDE SEQUENCE [LARGE SCALE GENOMIC DNA]</scope>
    <source>
        <strain evidence="1 2">H24</strain>
    </source>
</reference>
<accession>A0A0F4VGX4</accession>
<dbReference type="Pfam" id="PF09571">
    <property type="entry name" value="RE_XcyI"/>
    <property type="match status" value="1"/>
</dbReference>
<dbReference type="PATRIC" id="fig|294.133.peg.2399"/>
<keyword evidence="1" id="KW-0378">Hydrolase</keyword>
<dbReference type="GO" id="GO:0009036">
    <property type="term" value="F:type II site-specific deoxyribonuclease activity"/>
    <property type="evidence" value="ECO:0007669"/>
    <property type="project" value="InterPro"/>
</dbReference>
<keyword evidence="1" id="KW-0255">Endonuclease</keyword>
<dbReference type="OrthoDB" id="1804150at2"/>
<gene>
    <name evidence="1" type="ORF">VD17_03195</name>
</gene>
<dbReference type="AlphaFoldDB" id="A0A0F4VGX4"/>
<dbReference type="RefSeq" id="WP_046052640.1">
    <property type="nucleotide sequence ID" value="NZ_LACH01000003.1"/>
</dbReference>